<evidence type="ECO:0000256" key="7">
    <source>
        <dbReference type="SAM" id="MobiDB-lite"/>
    </source>
</evidence>
<gene>
    <name evidence="10" type="ORF">FRUB_00975</name>
</gene>
<dbReference type="AlphaFoldDB" id="A0A225EB65"/>
<feature type="region of interest" description="Disordered" evidence="7">
    <location>
        <begin position="268"/>
        <end position="302"/>
    </location>
</feature>
<evidence type="ECO:0000256" key="2">
    <source>
        <dbReference type="ARBA" id="ARBA00010792"/>
    </source>
</evidence>
<keyword evidence="4 8" id="KW-0812">Transmembrane</keyword>
<evidence type="ECO:0000313" key="11">
    <source>
        <dbReference type="Proteomes" id="UP000214646"/>
    </source>
</evidence>
<dbReference type="OrthoDB" id="9813426at2"/>
<dbReference type="InterPro" id="IPR032816">
    <property type="entry name" value="VTT_dom"/>
</dbReference>
<feature type="transmembrane region" description="Helical" evidence="8">
    <location>
        <begin position="73"/>
        <end position="94"/>
    </location>
</feature>
<dbReference type="EMBL" id="NIDE01000001">
    <property type="protein sequence ID" value="OWK47276.1"/>
    <property type="molecule type" value="Genomic_DNA"/>
</dbReference>
<dbReference type="Proteomes" id="UP000214646">
    <property type="component" value="Unassembled WGS sequence"/>
</dbReference>
<keyword evidence="6 8" id="KW-0472">Membrane</keyword>
<name>A0A225EB65_9BACT</name>
<dbReference type="PANTHER" id="PTHR30353:SF15">
    <property type="entry name" value="INNER MEMBRANE PROTEIN YABI"/>
    <property type="match status" value="1"/>
</dbReference>
<organism evidence="10 11">
    <name type="scientific">Fimbriiglobus ruber</name>
    <dbReference type="NCBI Taxonomy" id="1908690"/>
    <lineage>
        <taxon>Bacteria</taxon>
        <taxon>Pseudomonadati</taxon>
        <taxon>Planctomycetota</taxon>
        <taxon>Planctomycetia</taxon>
        <taxon>Gemmatales</taxon>
        <taxon>Gemmataceae</taxon>
        <taxon>Fimbriiglobus</taxon>
    </lineage>
</organism>
<comment type="subcellular location">
    <subcellularLocation>
        <location evidence="1">Cell membrane</location>
        <topology evidence="1">Multi-pass membrane protein</topology>
    </subcellularLocation>
</comment>
<sequence>MFTGVTLSKYGGVLAALILAGFGAPIPEEIPIVTAGAMVGHDSQDRIHPELAGVIGGGPVVYLTPVPEGITHWWIMLPLCILGVVIGDTVLFGVGRLYGVRLLNWGWFQRRILPPDKRLQIEANFAKNGIMILLGARFTPGIRTPVFVMAGVLRMPLSRFLLADGLYAIPGVTILFSLSFWFTDQFVEAVKAVDRHRPLAILAVLSAVIGVAIYKFATTRRLSTGSMEEIPAYAKPMGAVTHAIEKTIEKTVGKTIETTVHVLDKVTHHGHGKGTASVDSEPVHTEVPAVPAAMPQAPPLSD</sequence>
<protein>
    <submittedName>
        <fullName evidence="10">DedA protein</fullName>
    </submittedName>
</protein>
<dbReference type="RefSeq" id="WP_088252400.1">
    <property type="nucleotide sequence ID" value="NZ_NIDE01000001.1"/>
</dbReference>
<keyword evidence="5 8" id="KW-1133">Transmembrane helix</keyword>
<keyword evidence="3" id="KW-1003">Cell membrane</keyword>
<evidence type="ECO:0000256" key="1">
    <source>
        <dbReference type="ARBA" id="ARBA00004651"/>
    </source>
</evidence>
<accession>A0A225EB65</accession>
<reference evidence="11" key="1">
    <citation type="submission" date="2017-06" db="EMBL/GenBank/DDBJ databases">
        <title>Genome analysis of Fimbriiglobus ruber SP5, the first member of the order Planctomycetales with confirmed chitinolytic capability.</title>
        <authorList>
            <person name="Ravin N.V."/>
            <person name="Rakitin A.L."/>
            <person name="Ivanova A.A."/>
            <person name="Beletsky A.V."/>
            <person name="Kulichevskaya I.S."/>
            <person name="Mardanov A.V."/>
            <person name="Dedysh S.N."/>
        </authorList>
    </citation>
    <scope>NUCLEOTIDE SEQUENCE [LARGE SCALE GENOMIC DNA]</scope>
    <source>
        <strain evidence="11">SP5</strain>
    </source>
</reference>
<evidence type="ECO:0000256" key="8">
    <source>
        <dbReference type="SAM" id="Phobius"/>
    </source>
</evidence>
<dbReference type="GO" id="GO:0005886">
    <property type="term" value="C:plasma membrane"/>
    <property type="evidence" value="ECO:0007669"/>
    <property type="project" value="UniProtKB-SubCell"/>
</dbReference>
<dbReference type="InterPro" id="IPR032818">
    <property type="entry name" value="DedA-like"/>
</dbReference>
<evidence type="ECO:0000256" key="6">
    <source>
        <dbReference type="ARBA" id="ARBA00023136"/>
    </source>
</evidence>
<comment type="caution">
    <text evidence="10">The sequence shown here is derived from an EMBL/GenBank/DDBJ whole genome shotgun (WGS) entry which is preliminary data.</text>
</comment>
<feature type="transmembrane region" description="Helical" evidence="8">
    <location>
        <begin position="160"/>
        <end position="182"/>
    </location>
</feature>
<feature type="transmembrane region" description="Helical" evidence="8">
    <location>
        <begin position="198"/>
        <end position="217"/>
    </location>
</feature>
<evidence type="ECO:0000256" key="3">
    <source>
        <dbReference type="ARBA" id="ARBA00022475"/>
    </source>
</evidence>
<evidence type="ECO:0000313" key="10">
    <source>
        <dbReference type="EMBL" id="OWK47276.1"/>
    </source>
</evidence>
<dbReference type="PANTHER" id="PTHR30353">
    <property type="entry name" value="INNER MEMBRANE PROTEIN DEDA-RELATED"/>
    <property type="match status" value="1"/>
</dbReference>
<evidence type="ECO:0000259" key="9">
    <source>
        <dbReference type="Pfam" id="PF09335"/>
    </source>
</evidence>
<dbReference type="Pfam" id="PF09335">
    <property type="entry name" value="VTT_dom"/>
    <property type="match status" value="1"/>
</dbReference>
<proteinExistence type="inferred from homology"/>
<keyword evidence="11" id="KW-1185">Reference proteome</keyword>
<comment type="similarity">
    <text evidence="2">Belongs to the DedA family.</text>
</comment>
<evidence type="ECO:0000256" key="5">
    <source>
        <dbReference type="ARBA" id="ARBA00022989"/>
    </source>
</evidence>
<evidence type="ECO:0000256" key="4">
    <source>
        <dbReference type="ARBA" id="ARBA00022692"/>
    </source>
</evidence>
<feature type="domain" description="VTT" evidence="9">
    <location>
        <begin position="71"/>
        <end position="177"/>
    </location>
</feature>